<dbReference type="EMBL" id="CP031165">
    <property type="protein sequence ID" value="AXV06581.1"/>
    <property type="molecule type" value="Genomic_DNA"/>
</dbReference>
<protein>
    <submittedName>
        <fullName evidence="2">Uncharacterized protein</fullName>
    </submittedName>
</protein>
<feature type="region of interest" description="Disordered" evidence="1">
    <location>
        <begin position="1"/>
        <end position="59"/>
    </location>
</feature>
<dbReference type="KEGG" id="euz:DVS28_a1896"/>
<proteinExistence type="predicted"/>
<organism evidence="2 3">
    <name type="scientific">Euzebya pacifica</name>
    <dbReference type="NCBI Taxonomy" id="1608957"/>
    <lineage>
        <taxon>Bacteria</taxon>
        <taxon>Bacillati</taxon>
        <taxon>Actinomycetota</taxon>
        <taxon>Nitriliruptoria</taxon>
        <taxon>Euzebyales</taxon>
    </lineage>
</organism>
<dbReference type="AlphaFoldDB" id="A0A346XWI4"/>
<evidence type="ECO:0000256" key="1">
    <source>
        <dbReference type="SAM" id="MobiDB-lite"/>
    </source>
</evidence>
<sequence>MDPDGLSTPGTVQRAHDRIDPQVDPCPQDPTTPWTGREQGNIAEGRTGVGHAVHGTPAR</sequence>
<evidence type="ECO:0000313" key="2">
    <source>
        <dbReference type="EMBL" id="AXV06581.1"/>
    </source>
</evidence>
<gene>
    <name evidence="2" type="ORF">DVS28_a1896</name>
</gene>
<dbReference type="Proteomes" id="UP000264006">
    <property type="component" value="Chromosome"/>
</dbReference>
<keyword evidence="3" id="KW-1185">Reference proteome</keyword>
<evidence type="ECO:0000313" key="3">
    <source>
        <dbReference type="Proteomes" id="UP000264006"/>
    </source>
</evidence>
<reference evidence="2 3" key="1">
    <citation type="submission" date="2018-09" db="EMBL/GenBank/DDBJ databases">
        <title>Complete genome sequence of Euzebya sp. DY32-46 isolated from seawater of Pacific Ocean.</title>
        <authorList>
            <person name="Xu L."/>
            <person name="Wu Y.-H."/>
            <person name="Xu X.-W."/>
        </authorList>
    </citation>
    <scope>NUCLEOTIDE SEQUENCE [LARGE SCALE GENOMIC DNA]</scope>
    <source>
        <strain evidence="2 3">DY32-46</strain>
    </source>
</reference>
<name>A0A346XWI4_9ACTN</name>
<accession>A0A346XWI4</accession>